<protein>
    <submittedName>
        <fullName evidence="3">Glyoxylase-like metal-dependent hydrolase (Beta-lactamase superfamily II)</fullName>
    </submittedName>
</protein>
<dbReference type="Gene3D" id="3.60.15.10">
    <property type="entry name" value="Ribonuclease Z/Hydroxyacylglutathione hydrolase-like"/>
    <property type="match status" value="1"/>
</dbReference>
<evidence type="ECO:0000313" key="3">
    <source>
        <dbReference type="EMBL" id="ROQ44031.1"/>
    </source>
</evidence>
<dbReference type="EMBL" id="RJUR01000018">
    <property type="protein sequence ID" value="ROQ44031.1"/>
    <property type="molecule type" value="Genomic_DNA"/>
</dbReference>
<dbReference type="GO" id="GO:0046872">
    <property type="term" value="F:metal ion binding"/>
    <property type="evidence" value="ECO:0007669"/>
    <property type="project" value="UniProtKB-KW"/>
</dbReference>
<dbReference type="AlphaFoldDB" id="A0A9X8HI63"/>
<dbReference type="PANTHER" id="PTHR43084:SF1">
    <property type="entry name" value="PERSULFIDE DIOXYGENASE ETHE1, MITOCHONDRIAL"/>
    <property type="match status" value="1"/>
</dbReference>
<reference evidence="3 4" key="1">
    <citation type="submission" date="2018-11" db="EMBL/GenBank/DDBJ databases">
        <title>Genomic analyses of the natural microbiome of Caenorhabditis elegans.</title>
        <authorList>
            <person name="Samuel B."/>
        </authorList>
    </citation>
    <scope>NUCLEOTIDE SEQUENCE [LARGE SCALE GENOMIC DNA]</scope>
    <source>
        <strain evidence="3 4">BIGb0473</strain>
    </source>
</reference>
<dbReference type="InterPro" id="IPR036866">
    <property type="entry name" value="RibonucZ/Hydroxyglut_hydro"/>
</dbReference>
<dbReference type="GO" id="GO:0050313">
    <property type="term" value="F:sulfur dioxygenase activity"/>
    <property type="evidence" value="ECO:0007669"/>
    <property type="project" value="InterPro"/>
</dbReference>
<sequence>MIIGGNLYVEALFDSATSTISYLVMDQASAHCALIDSVLDYDPKAGRTDTASADKLIARVRELGGQVQWILETHVHADHLSAAAYLKQALGGQVAIGSRITQVQKVFGTLFNAEPGFARDGSQFDVLLDDNGELDLGTLKLRALHTPGHTPACMTYLVQAGDECVAFVGDTLFMPDYGTARCDFPGADARTLYRSIQRILALPDATRLFICHDYLPGGRVLRYMTTVGEQRASNIHIRDGISEDCFVAMREARDATLDMPQLILPSVQVNMRSGHLPEPEDNGVRYLKIPLNKL</sequence>
<dbReference type="GO" id="GO:0070813">
    <property type="term" value="P:hydrogen sulfide metabolic process"/>
    <property type="evidence" value="ECO:0007669"/>
    <property type="project" value="TreeGrafter"/>
</dbReference>
<gene>
    <name evidence="3" type="ORF">EDF85_4870</name>
</gene>
<dbReference type="SUPFAM" id="SSF56281">
    <property type="entry name" value="Metallo-hydrolase/oxidoreductase"/>
    <property type="match status" value="1"/>
</dbReference>
<dbReference type="InterPro" id="IPR044528">
    <property type="entry name" value="POD-like_MBL-fold"/>
</dbReference>
<evidence type="ECO:0000256" key="1">
    <source>
        <dbReference type="ARBA" id="ARBA00022723"/>
    </source>
</evidence>
<evidence type="ECO:0000259" key="2">
    <source>
        <dbReference type="SMART" id="SM00849"/>
    </source>
</evidence>
<accession>A0A9X8HI63</accession>
<dbReference type="CDD" id="cd07724">
    <property type="entry name" value="POD-like_MBL-fold"/>
    <property type="match status" value="1"/>
</dbReference>
<dbReference type="Proteomes" id="UP000269115">
    <property type="component" value="Unassembled WGS sequence"/>
</dbReference>
<keyword evidence="1" id="KW-0479">Metal-binding</keyword>
<dbReference type="InterPro" id="IPR051682">
    <property type="entry name" value="Mito_Persulfide_Diox"/>
</dbReference>
<name>A0A9X8HI63_PSEPU</name>
<dbReference type="InterPro" id="IPR001279">
    <property type="entry name" value="Metallo-B-lactamas"/>
</dbReference>
<dbReference type="SMART" id="SM00849">
    <property type="entry name" value="Lactamase_B"/>
    <property type="match status" value="1"/>
</dbReference>
<organism evidence="3 4">
    <name type="scientific">Pseudomonas putida</name>
    <name type="common">Arthrobacter siderocapsulatus</name>
    <dbReference type="NCBI Taxonomy" id="303"/>
    <lineage>
        <taxon>Bacteria</taxon>
        <taxon>Pseudomonadati</taxon>
        <taxon>Pseudomonadota</taxon>
        <taxon>Gammaproteobacteria</taxon>
        <taxon>Pseudomonadales</taxon>
        <taxon>Pseudomonadaceae</taxon>
        <taxon>Pseudomonas</taxon>
    </lineage>
</organism>
<dbReference type="GO" id="GO:0016787">
    <property type="term" value="F:hydrolase activity"/>
    <property type="evidence" value="ECO:0007669"/>
    <property type="project" value="UniProtKB-KW"/>
</dbReference>
<dbReference type="PANTHER" id="PTHR43084">
    <property type="entry name" value="PERSULFIDE DIOXYGENASE ETHE1"/>
    <property type="match status" value="1"/>
</dbReference>
<dbReference type="RefSeq" id="WP_123753549.1">
    <property type="nucleotide sequence ID" value="NZ_RJUR01000018.1"/>
</dbReference>
<keyword evidence="3" id="KW-0378">Hydrolase</keyword>
<comment type="caution">
    <text evidence="3">The sequence shown here is derived from an EMBL/GenBank/DDBJ whole genome shotgun (WGS) entry which is preliminary data.</text>
</comment>
<proteinExistence type="predicted"/>
<dbReference type="Pfam" id="PF00753">
    <property type="entry name" value="Lactamase_B"/>
    <property type="match status" value="1"/>
</dbReference>
<evidence type="ECO:0000313" key="4">
    <source>
        <dbReference type="Proteomes" id="UP000269115"/>
    </source>
</evidence>
<feature type="domain" description="Metallo-beta-lactamase" evidence="2">
    <location>
        <begin position="18"/>
        <end position="212"/>
    </location>
</feature>
<dbReference type="GO" id="GO:0006749">
    <property type="term" value="P:glutathione metabolic process"/>
    <property type="evidence" value="ECO:0007669"/>
    <property type="project" value="InterPro"/>
</dbReference>